<feature type="transmembrane region" description="Helical" evidence="1">
    <location>
        <begin position="115"/>
        <end position="139"/>
    </location>
</feature>
<sequence>MFIELITLTAAMLATGIETAFVPSDGGGGEYLVRVEPDLVSSRSPYTFTSDIPVDERDVRRVCIYVADRWPATVERTVIEAASRPKVTPTGPTAEPTIDEGDSATIIPDQENKPWSLLVGSLIALFLSLGGNAYLGILLGGMRARYLSLVRERVQDFSGAG</sequence>
<dbReference type="AlphaFoldDB" id="A0A383AB69"/>
<protein>
    <submittedName>
        <fullName evidence="2">Uncharacterized protein</fullName>
    </submittedName>
</protein>
<proteinExistence type="predicted"/>
<organism evidence="2">
    <name type="scientific">marine metagenome</name>
    <dbReference type="NCBI Taxonomy" id="408172"/>
    <lineage>
        <taxon>unclassified sequences</taxon>
        <taxon>metagenomes</taxon>
        <taxon>ecological metagenomes</taxon>
    </lineage>
</organism>
<keyword evidence="1" id="KW-0472">Membrane</keyword>
<dbReference type="EMBL" id="UINC01190680">
    <property type="protein sequence ID" value="SVE04952.1"/>
    <property type="molecule type" value="Genomic_DNA"/>
</dbReference>
<keyword evidence="1" id="KW-0812">Transmembrane</keyword>
<reference evidence="2" key="1">
    <citation type="submission" date="2018-05" db="EMBL/GenBank/DDBJ databases">
        <authorList>
            <person name="Lanie J.A."/>
            <person name="Ng W.-L."/>
            <person name="Kazmierczak K.M."/>
            <person name="Andrzejewski T.M."/>
            <person name="Davidsen T.M."/>
            <person name="Wayne K.J."/>
            <person name="Tettelin H."/>
            <person name="Glass J.I."/>
            <person name="Rusch D."/>
            <person name="Podicherti R."/>
            <person name="Tsui H.-C.T."/>
            <person name="Winkler M.E."/>
        </authorList>
    </citation>
    <scope>NUCLEOTIDE SEQUENCE</scope>
</reference>
<keyword evidence="1" id="KW-1133">Transmembrane helix</keyword>
<name>A0A383AB69_9ZZZZ</name>
<evidence type="ECO:0000313" key="2">
    <source>
        <dbReference type="EMBL" id="SVE04952.1"/>
    </source>
</evidence>
<gene>
    <name evidence="2" type="ORF">METZ01_LOCUS457806</name>
</gene>
<accession>A0A383AB69</accession>
<evidence type="ECO:0000256" key="1">
    <source>
        <dbReference type="SAM" id="Phobius"/>
    </source>
</evidence>